<reference evidence="2" key="2">
    <citation type="journal article" date="2015" name="Fish Shellfish Immunol.">
        <title>Early steps in the European eel (Anguilla anguilla)-Vibrio vulnificus interaction in the gills: Role of the RtxA13 toxin.</title>
        <authorList>
            <person name="Callol A."/>
            <person name="Pajuelo D."/>
            <person name="Ebbesson L."/>
            <person name="Teles M."/>
            <person name="MacKenzie S."/>
            <person name="Amaro C."/>
        </authorList>
    </citation>
    <scope>NUCLEOTIDE SEQUENCE</scope>
</reference>
<reference evidence="2" key="1">
    <citation type="submission" date="2014-11" db="EMBL/GenBank/DDBJ databases">
        <authorList>
            <person name="Amaro Gonzalez C."/>
        </authorList>
    </citation>
    <scope>NUCLEOTIDE SEQUENCE</scope>
</reference>
<feature type="transmembrane region" description="Helical" evidence="1">
    <location>
        <begin position="32"/>
        <end position="51"/>
    </location>
</feature>
<dbReference type="EMBL" id="GBXM01099926">
    <property type="protein sequence ID" value="JAH08651.1"/>
    <property type="molecule type" value="Transcribed_RNA"/>
</dbReference>
<keyword evidence="1" id="KW-0812">Transmembrane</keyword>
<accession>A0A0E9PVK1</accession>
<dbReference type="AlphaFoldDB" id="A0A0E9PVK1"/>
<organism evidence="2">
    <name type="scientific">Anguilla anguilla</name>
    <name type="common">European freshwater eel</name>
    <name type="synonym">Muraena anguilla</name>
    <dbReference type="NCBI Taxonomy" id="7936"/>
    <lineage>
        <taxon>Eukaryota</taxon>
        <taxon>Metazoa</taxon>
        <taxon>Chordata</taxon>
        <taxon>Craniata</taxon>
        <taxon>Vertebrata</taxon>
        <taxon>Euteleostomi</taxon>
        <taxon>Actinopterygii</taxon>
        <taxon>Neopterygii</taxon>
        <taxon>Teleostei</taxon>
        <taxon>Anguilliformes</taxon>
        <taxon>Anguillidae</taxon>
        <taxon>Anguilla</taxon>
    </lineage>
</organism>
<protein>
    <submittedName>
        <fullName evidence="2">Uncharacterized protein</fullName>
    </submittedName>
</protein>
<proteinExistence type="predicted"/>
<sequence length="53" mass="6305">MKTPLFLLDPYYSMNKFLYFNYSLGTAVKLRLMLMCFISLSFFICSLTLNFDQ</sequence>
<name>A0A0E9PVK1_ANGAN</name>
<keyword evidence="1" id="KW-1133">Transmembrane helix</keyword>
<evidence type="ECO:0000313" key="2">
    <source>
        <dbReference type="EMBL" id="JAH08651.1"/>
    </source>
</evidence>
<keyword evidence="1" id="KW-0472">Membrane</keyword>
<evidence type="ECO:0000256" key="1">
    <source>
        <dbReference type="SAM" id="Phobius"/>
    </source>
</evidence>